<comment type="caution">
    <text evidence="2">The sequence shown here is derived from an EMBL/GenBank/DDBJ whole genome shotgun (WGS) entry which is preliminary data.</text>
</comment>
<feature type="chain" id="PRO_5025533118" description="Secreted protein" evidence="1">
    <location>
        <begin position="21"/>
        <end position="142"/>
    </location>
</feature>
<proteinExistence type="predicted"/>
<keyword evidence="1" id="KW-0732">Signal</keyword>
<gene>
    <name evidence="2" type="ORF">PR002_g24872</name>
</gene>
<reference evidence="2 3" key="1">
    <citation type="submission" date="2018-09" db="EMBL/GenBank/DDBJ databases">
        <title>Genomic investigation of the strawberry pathogen Phytophthora fragariae indicates pathogenicity is determined by transcriptional variation in three key races.</title>
        <authorList>
            <person name="Adams T.M."/>
            <person name="Armitage A.D."/>
            <person name="Sobczyk M.K."/>
            <person name="Bates H.J."/>
            <person name="Dunwell J.M."/>
            <person name="Nellist C.F."/>
            <person name="Harrison R.J."/>
        </authorList>
    </citation>
    <scope>NUCLEOTIDE SEQUENCE [LARGE SCALE GENOMIC DNA]</scope>
    <source>
        <strain evidence="2 3">SCRP324</strain>
    </source>
</reference>
<protein>
    <recommendedName>
        <fullName evidence="4">Secreted protein</fullName>
    </recommendedName>
</protein>
<evidence type="ECO:0000313" key="2">
    <source>
        <dbReference type="EMBL" id="KAE8977908.1"/>
    </source>
</evidence>
<evidence type="ECO:0000256" key="1">
    <source>
        <dbReference type="SAM" id="SignalP"/>
    </source>
</evidence>
<sequence length="142" mass="14698">MMSPPFVHLVLTPLACLSAALNSAMSVLLSPPRWVMLLKCCSAHGRPVAHSVSSGPSALVLCCGTTGSAVPVSLVCRISPNRCFCLSWVRAQSPTTVALIAMSSVRMFGTPNPPHPGGCSASPAWTHPAGALSATANFDFHT</sequence>
<organism evidence="2 3">
    <name type="scientific">Phytophthora rubi</name>
    <dbReference type="NCBI Taxonomy" id="129364"/>
    <lineage>
        <taxon>Eukaryota</taxon>
        <taxon>Sar</taxon>
        <taxon>Stramenopiles</taxon>
        <taxon>Oomycota</taxon>
        <taxon>Peronosporomycetes</taxon>
        <taxon>Peronosporales</taxon>
        <taxon>Peronosporaceae</taxon>
        <taxon>Phytophthora</taxon>
    </lineage>
</organism>
<dbReference type="EMBL" id="QXFU01003152">
    <property type="protein sequence ID" value="KAE8977908.1"/>
    <property type="molecule type" value="Genomic_DNA"/>
</dbReference>
<name>A0A6A3IBZ1_9STRA</name>
<evidence type="ECO:0008006" key="4">
    <source>
        <dbReference type="Google" id="ProtNLM"/>
    </source>
</evidence>
<feature type="signal peptide" evidence="1">
    <location>
        <begin position="1"/>
        <end position="20"/>
    </location>
</feature>
<dbReference type="Proteomes" id="UP000435112">
    <property type="component" value="Unassembled WGS sequence"/>
</dbReference>
<dbReference type="OrthoDB" id="10270818at2759"/>
<evidence type="ECO:0000313" key="3">
    <source>
        <dbReference type="Proteomes" id="UP000435112"/>
    </source>
</evidence>
<dbReference type="AlphaFoldDB" id="A0A6A3IBZ1"/>
<accession>A0A6A3IBZ1</accession>